<dbReference type="SUPFAM" id="SSF48452">
    <property type="entry name" value="TPR-like"/>
    <property type="match status" value="1"/>
</dbReference>
<protein>
    <submittedName>
        <fullName evidence="9">RNA polymerase sigma factor</fullName>
    </submittedName>
</protein>
<evidence type="ECO:0000256" key="4">
    <source>
        <dbReference type="ARBA" id="ARBA00023163"/>
    </source>
</evidence>
<dbReference type="SUPFAM" id="SSF88659">
    <property type="entry name" value="Sigma3 and sigma4 domains of RNA polymerase sigma factors"/>
    <property type="match status" value="1"/>
</dbReference>
<dbReference type="Pfam" id="PF20239">
    <property type="entry name" value="DUF6596"/>
    <property type="match status" value="1"/>
</dbReference>
<dbReference type="OrthoDB" id="9780299at2"/>
<dbReference type="InterPro" id="IPR046531">
    <property type="entry name" value="DUF6596"/>
</dbReference>
<dbReference type="AlphaFoldDB" id="A0A345YRA0"/>
<gene>
    <name evidence="8" type="ORF">DWV08_13070</name>
    <name evidence="9" type="ORF">DXU92_04820</name>
</gene>
<evidence type="ECO:0000313" key="11">
    <source>
        <dbReference type="Proteomes" id="UP000282185"/>
    </source>
</evidence>
<dbReference type="PANTHER" id="PTHR47756">
    <property type="entry name" value="BLL6612 PROTEIN-RELATED"/>
    <property type="match status" value="1"/>
</dbReference>
<dbReference type="PANTHER" id="PTHR47756:SF2">
    <property type="entry name" value="BLL6612 PROTEIN"/>
    <property type="match status" value="1"/>
</dbReference>
<reference evidence="9 11" key="2">
    <citation type="submission" date="2018-08" db="EMBL/GenBank/DDBJ databases">
        <title>Brachybacterium saurashtrense DSM 23186.</title>
        <authorList>
            <person name="Li Y."/>
        </authorList>
    </citation>
    <scope>NUCLEOTIDE SEQUENCE [LARGE SCALE GENOMIC DNA]</scope>
    <source>
        <strain evidence="9 11">DSM 23186</strain>
    </source>
</reference>
<evidence type="ECO:0000256" key="2">
    <source>
        <dbReference type="ARBA" id="ARBA00023015"/>
    </source>
</evidence>
<dbReference type="InterPro" id="IPR007627">
    <property type="entry name" value="RNA_pol_sigma70_r2"/>
</dbReference>
<dbReference type="Gene3D" id="1.10.1740.10">
    <property type="match status" value="1"/>
</dbReference>
<dbReference type="KEGG" id="bsau:DWV08_13070"/>
<dbReference type="InterPro" id="IPR036388">
    <property type="entry name" value="WH-like_DNA-bd_sf"/>
</dbReference>
<sequence length="426" mass="46262">MEPTAHEGRPTGDVLARVHREEHSRLLATLVRRVGDLDLAEEAAQEAMETALRTWPERGVPRSPLAWLTTVATRAALDRVRRDAVHARRLAALHVQEGAAVAPPADEAALRGEDLPDERLAMLMGCCHPAIAPADRIALMLRFVGALSTAEVAQALLVPVPTLQARITRAKRRIRGAGIPLTVPDSPQERARRLPLVLTAISLVFTEGYAASSGDAPIRQELTAEAIRLGRILHRLQPEAAEVQGLLALMLLTEARAPARQDAEGTPIPLEEQDRSVWDRDALSEGLALVQVAAGREDAGRFTIQAAIAAVHAEAATFEATDWEQILALYSLLLSRGEDPVVRMNRAIALGRARSPREGLDALRELEGEPGLAHHHPFHAALAMFHEETGRPERAVAAWQRALELADNAAEQRFLTARLARLEGAG</sequence>
<dbReference type="Gene3D" id="1.25.40.10">
    <property type="entry name" value="Tetratricopeptide repeat domain"/>
    <property type="match status" value="1"/>
</dbReference>
<accession>A0A345YRA0</accession>
<dbReference type="GO" id="GO:0006352">
    <property type="term" value="P:DNA-templated transcription initiation"/>
    <property type="evidence" value="ECO:0007669"/>
    <property type="project" value="InterPro"/>
</dbReference>
<organism evidence="9 11">
    <name type="scientific">Brachybacterium saurashtrense</name>
    <dbReference type="NCBI Taxonomy" id="556288"/>
    <lineage>
        <taxon>Bacteria</taxon>
        <taxon>Bacillati</taxon>
        <taxon>Actinomycetota</taxon>
        <taxon>Actinomycetes</taxon>
        <taxon>Micrococcales</taxon>
        <taxon>Dermabacteraceae</taxon>
        <taxon>Brachybacterium</taxon>
    </lineage>
</organism>
<evidence type="ECO:0000313" key="9">
    <source>
        <dbReference type="EMBL" id="RRR24193.1"/>
    </source>
</evidence>
<dbReference type="Proteomes" id="UP000282185">
    <property type="component" value="Unassembled WGS sequence"/>
</dbReference>
<feature type="domain" description="DUF6596" evidence="7">
    <location>
        <begin position="193"/>
        <end position="293"/>
    </location>
</feature>
<dbReference type="SUPFAM" id="SSF88946">
    <property type="entry name" value="Sigma2 domain of RNA polymerase sigma factors"/>
    <property type="match status" value="1"/>
</dbReference>
<keyword evidence="4" id="KW-0804">Transcription</keyword>
<reference evidence="8 10" key="1">
    <citation type="submission" date="2018-07" db="EMBL/GenBank/DDBJ databases">
        <title>Brachybacterium saurashtrense DSM 23186 genome sequence.</title>
        <authorList>
            <person name="Guo L."/>
        </authorList>
    </citation>
    <scope>NUCLEOTIDE SEQUENCE [LARGE SCALE GENOMIC DNA]</scope>
    <source>
        <strain evidence="8 10">DSM 23186</strain>
    </source>
</reference>
<feature type="domain" description="RNA polymerase sigma factor 70 region 4 type 2" evidence="6">
    <location>
        <begin position="126"/>
        <end position="174"/>
    </location>
</feature>
<dbReference type="Proteomes" id="UP000254236">
    <property type="component" value="Chromosome"/>
</dbReference>
<dbReference type="EMBL" id="CP031356">
    <property type="protein sequence ID" value="AXK46452.1"/>
    <property type="molecule type" value="Genomic_DNA"/>
</dbReference>
<dbReference type="InterPro" id="IPR013249">
    <property type="entry name" value="RNA_pol_sigma70_r4_t2"/>
</dbReference>
<evidence type="ECO:0000313" key="8">
    <source>
        <dbReference type="EMBL" id="AXK46452.1"/>
    </source>
</evidence>
<evidence type="ECO:0000259" key="5">
    <source>
        <dbReference type="Pfam" id="PF04542"/>
    </source>
</evidence>
<dbReference type="GO" id="GO:0003677">
    <property type="term" value="F:DNA binding"/>
    <property type="evidence" value="ECO:0007669"/>
    <property type="project" value="InterPro"/>
</dbReference>
<dbReference type="InterPro" id="IPR011990">
    <property type="entry name" value="TPR-like_helical_dom_sf"/>
</dbReference>
<proteinExistence type="inferred from homology"/>
<evidence type="ECO:0000259" key="6">
    <source>
        <dbReference type="Pfam" id="PF08281"/>
    </source>
</evidence>
<evidence type="ECO:0000256" key="3">
    <source>
        <dbReference type="ARBA" id="ARBA00023082"/>
    </source>
</evidence>
<dbReference type="RefSeq" id="WP_115414201.1">
    <property type="nucleotide sequence ID" value="NZ_CP031356.1"/>
</dbReference>
<dbReference type="Pfam" id="PF08281">
    <property type="entry name" value="Sigma70_r4_2"/>
    <property type="match status" value="1"/>
</dbReference>
<dbReference type="EMBL" id="QSWH01000002">
    <property type="protein sequence ID" value="RRR24193.1"/>
    <property type="molecule type" value="Genomic_DNA"/>
</dbReference>
<name>A0A345YRA0_9MICO</name>
<evidence type="ECO:0000256" key="1">
    <source>
        <dbReference type="ARBA" id="ARBA00010641"/>
    </source>
</evidence>
<evidence type="ECO:0000259" key="7">
    <source>
        <dbReference type="Pfam" id="PF20239"/>
    </source>
</evidence>
<dbReference type="InterPro" id="IPR013324">
    <property type="entry name" value="RNA_pol_sigma_r3/r4-like"/>
</dbReference>
<keyword evidence="10" id="KW-1185">Reference proteome</keyword>
<evidence type="ECO:0000313" key="10">
    <source>
        <dbReference type="Proteomes" id="UP000254236"/>
    </source>
</evidence>
<feature type="domain" description="RNA polymerase sigma-70 region 2" evidence="5">
    <location>
        <begin position="21"/>
        <end position="83"/>
    </location>
</feature>
<keyword evidence="3" id="KW-0731">Sigma factor</keyword>
<dbReference type="Gene3D" id="1.10.10.10">
    <property type="entry name" value="Winged helix-like DNA-binding domain superfamily/Winged helix DNA-binding domain"/>
    <property type="match status" value="1"/>
</dbReference>
<dbReference type="GO" id="GO:0016987">
    <property type="term" value="F:sigma factor activity"/>
    <property type="evidence" value="ECO:0007669"/>
    <property type="project" value="UniProtKB-KW"/>
</dbReference>
<dbReference type="InterPro" id="IPR013325">
    <property type="entry name" value="RNA_pol_sigma_r2"/>
</dbReference>
<comment type="similarity">
    <text evidence="1">Belongs to the sigma-70 factor family. ECF subfamily.</text>
</comment>
<keyword evidence="2" id="KW-0805">Transcription regulation</keyword>
<dbReference type="Pfam" id="PF04542">
    <property type="entry name" value="Sigma70_r2"/>
    <property type="match status" value="1"/>
</dbReference>